<dbReference type="GO" id="GO:0003697">
    <property type="term" value="F:single-stranded DNA binding"/>
    <property type="evidence" value="ECO:0007669"/>
    <property type="project" value="InterPro"/>
</dbReference>
<evidence type="ECO:0000256" key="4">
    <source>
        <dbReference type="ARBA" id="ARBA00022801"/>
    </source>
</evidence>
<evidence type="ECO:0000256" key="6">
    <source>
        <dbReference type="ARBA" id="ARBA00023125"/>
    </source>
</evidence>
<comment type="caution">
    <text evidence="9">The sequence shown here is derived from an EMBL/GenBank/DDBJ whole genome shotgun (WGS) entry which is preliminary data.</text>
</comment>
<dbReference type="GO" id="GO:0006508">
    <property type="term" value="P:proteolysis"/>
    <property type="evidence" value="ECO:0007669"/>
    <property type="project" value="UniProtKB-KW"/>
</dbReference>
<dbReference type="PANTHER" id="PTHR13604:SF0">
    <property type="entry name" value="ABASIC SITE PROCESSING PROTEIN HMCES"/>
    <property type="match status" value="1"/>
</dbReference>
<evidence type="ECO:0000313" key="9">
    <source>
        <dbReference type="EMBL" id="PCJ21858.1"/>
    </source>
</evidence>
<keyword evidence="6" id="KW-0238">DNA-binding</keyword>
<comment type="similarity">
    <text evidence="1 8">Belongs to the SOS response-associated peptidase family.</text>
</comment>
<organism evidence="9 10">
    <name type="scientific">SAR86 cluster bacterium</name>
    <dbReference type="NCBI Taxonomy" id="2030880"/>
    <lineage>
        <taxon>Bacteria</taxon>
        <taxon>Pseudomonadati</taxon>
        <taxon>Pseudomonadota</taxon>
        <taxon>Gammaproteobacteria</taxon>
        <taxon>SAR86 cluster</taxon>
    </lineage>
</organism>
<evidence type="ECO:0000256" key="1">
    <source>
        <dbReference type="ARBA" id="ARBA00008136"/>
    </source>
</evidence>
<reference evidence="10" key="1">
    <citation type="submission" date="2017-08" db="EMBL/GenBank/DDBJ databases">
        <title>A dynamic microbial community with high functional redundancy inhabits the cold, oxic subseafloor aquifer.</title>
        <authorList>
            <person name="Tully B.J."/>
            <person name="Wheat C.G."/>
            <person name="Glazer B.T."/>
            <person name="Huber J.A."/>
        </authorList>
    </citation>
    <scope>NUCLEOTIDE SEQUENCE [LARGE SCALE GENOMIC DNA]</scope>
</reference>
<dbReference type="GO" id="GO:0106300">
    <property type="term" value="P:protein-DNA covalent cross-linking repair"/>
    <property type="evidence" value="ECO:0007669"/>
    <property type="project" value="InterPro"/>
</dbReference>
<evidence type="ECO:0000256" key="8">
    <source>
        <dbReference type="RuleBase" id="RU364100"/>
    </source>
</evidence>
<dbReference type="EMBL" id="NVVJ01000070">
    <property type="protein sequence ID" value="PCJ21858.1"/>
    <property type="molecule type" value="Genomic_DNA"/>
</dbReference>
<dbReference type="AlphaFoldDB" id="A0A2A5ASX3"/>
<accession>A0A2A5ASX3</accession>
<sequence length="216" mass="23891">MCGRYANHVEKMRGWADVLEGWPCGVELSYNVSPTQTVPVFTSAGGVAARWGLIPSWSKEINTTYSTFNARIEGIDAKPAYRNAWKQSQRCLIPATGYYEWKGEKGSKQPYFVHSPKGDPLVFAGLYEPARNEIPASCTIITKAAIGHMADLHIRVPVMLSLKNAVDWYTLPPSSALELAKSENLADVDYYPVSIAVGNSRNDDVRLIQRIPDGTL</sequence>
<protein>
    <recommendedName>
        <fullName evidence="8">Abasic site processing protein</fullName>
        <ecNumber evidence="8">3.4.-.-</ecNumber>
    </recommendedName>
</protein>
<dbReference type="Gene3D" id="3.90.1680.10">
    <property type="entry name" value="SOS response associated peptidase-like"/>
    <property type="match status" value="1"/>
</dbReference>
<dbReference type="InterPro" id="IPR036590">
    <property type="entry name" value="SRAP-like"/>
</dbReference>
<keyword evidence="7" id="KW-0456">Lyase</keyword>
<evidence type="ECO:0000313" key="10">
    <source>
        <dbReference type="Proteomes" id="UP000218327"/>
    </source>
</evidence>
<keyword evidence="3" id="KW-0227">DNA damage</keyword>
<keyword evidence="4 8" id="KW-0378">Hydrolase</keyword>
<evidence type="ECO:0000256" key="5">
    <source>
        <dbReference type="ARBA" id="ARBA00023124"/>
    </source>
</evidence>
<dbReference type="Proteomes" id="UP000218327">
    <property type="component" value="Unassembled WGS sequence"/>
</dbReference>
<keyword evidence="5" id="KW-0190">Covalent protein-DNA linkage</keyword>
<evidence type="ECO:0000256" key="2">
    <source>
        <dbReference type="ARBA" id="ARBA00022670"/>
    </source>
</evidence>
<dbReference type="PANTHER" id="PTHR13604">
    <property type="entry name" value="DC12-RELATED"/>
    <property type="match status" value="1"/>
</dbReference>
<evidence type="ECO:0000256" key="3">
    <source>
        <dbReference type="ARBA" id="ARBA00022763"/>
    </source>
</evidence>
<dbReference type="Pfam" id="PF02586">
    <property type="entry name" value="SRAP"/>
    <property type="match status" value="1"/>
</dbReference>
<name>A0A2A5ASX3_9GAMM</name>
<proteinExistence type="inferred from homology"/>
<dbReference type="GO" id="GO:0016829">
    <property type="term" value="F:lyase activity"/>
    <property type="evidence" value="ECO:0007669"/>
    <property type="project" value="UniProtKB-KW"/>
</dbReference>
<keyword evidence="2 8" id="KW-0645">Protease</keyword>
<dbReference type="InterPro" id="IPR003738">
    <property type="entry name" value="SRAP"/>
</dbReference>
<evidence type="ECO:0000256" key="7">
    <source>
        <dbReference type="ARBA" id="ARBA00023239"/>
    </source>
</evidence>
<dbReference type="EC" id="3.4.-.-" evidence="8"/>
<dbReference type="SUPFAM" id="SSF143081">
    <property type="entry name" value="BB1717-like"/>
    <property type="match status" value="1"/>
</dbReference>
<gene>
    <name evidence="9" type="ORF">COA96_15160</name>
</gene>
<dbReference type="GO" id="GO:0008233">
    <property type="term" value="F:peptidase activity"/>
    <property type="evidence" value="ECO:0007669"/>
    <property type="project" value="UniProtKB-KW"/>
</dbReference>